<feature type="compositionally biased region" description="Polar residues" evidence="1">
    <location>
        <begin position="597"/>
        <end position="606"/>
    </location>
</feature>
<proteinExistence type="predicted"/>
<feature type="compositionally biased region" description="Low complexity" evidence="1">
    <location>
        <begin position="65"/>
        <end position="82"/>
    </location>
</feature>
<dbReference type="Proteomes" id="UP000053789">
    <property type="component" value="Unassembled WGS sequence"/>
</dbReference>
<feature type="region of interest" description="Disordered" evidence="1">
    <location>
        <begin position="55"/>
        <end position="167"/>
    </location>
</feature>
<dbReference type="OrthoDB" id="5377772at2759"/>
<feature type="compositionally biased region" description="Basic and acidic residues" evidence="1">
    <location>
        <begin position="107"/>
        <end position="124"/>
    </location>
</feature>
<dbReference type="AlphaFoldDB" id="A0A0D2GH27"/>
<reference evidence="3" key="1">
    <citation type="submission" date="2015-01" db="EMBL/GenBank/DDBJ databases">
        <title>The Genome Sequence of Cladophialophora bantiana CBS 173.52.</title>
        <authorList>
            <consortium name="The Broad Institute Genomics Platform"/>
            <person name="Cuomo C."/>
            <person name="de Hoog S."/>
            <person name="Gorbushina A."/>
            <person name="Stielow B."/>
            <person name="Teixiera M."/>
            <person name="Abouelleil A."/>
            <person name="Chapman S.B."/>
            <person name="Priest M."/>
            <person name="Young S.K."/>
            <person name="Wortman J."/>
            <person name="Nusbaum C."/>
            <person name="Birren B."/>
        </authorList>
    </citation>
    <scope>NUCLEOTIDE SEQUENCE [LARGE SCALE GENOMIC DNA]</scope>
    <source>
        <strain evidence="3">CBS 173.52</strain>
    </source>
</reference>
<feature type="compositionally biased region" description="Basic residues" evidence="1">
    <location>
        <begin position="8"/>
        <end position="21"/>
    </location>
</feature>
<feature type="region of interest" description="Disordered" evidence="1">
    <location>
        <begin position="585"/>
        <end position="632"/>
    </location>
</feature>
<protein>
    <recommendedName>
        <fullName evidence="2">DUF7924 domain-containing protein</fullName>
    </recommendedName>
</protein>
<evidence type="ECO:0000313" key="3">
    <source>
        <dbReference type="EMBL" id="KIW97662.1"/>
    </source>
</evidence>
<feature type="domain" description="DUF7924" evidence="2">
    <location>
        <begin position="384"/>
        <end position="548"/>
    </location>
</feature>
<gene>
    <name evidence="3" type="ORF">Z519_01246</name>
</gene>
<feature type="compositionally biased region" description="Polar residues" evidence="1">
    <location>
        <begin position="125"/>
        <end position="134"/>
    </location>
</feature>
<organism evidence="3 4">
    <name type="scientific">Cladophialophora bantiana (strain ATCC 10958 / CBS 173.52 / CDC B-1940 / NIH 8579)</name>
    <name type="common">Xylohypha bantiana</name>
    <dbReference type="NCBI Taxonomy" id="1442370"/>
    <lineage>
        <taxon>Eukaryota</taxon>
        <taxon>Fungi</taxon>
        <taxon>Dikarya</taxon>
        <taxon>Ascomycota</taxon>
        <taxon>Pezizomycotina</taxon>
        <taxon>Eurotiomycetes</taxon>
        <taxon>Chaetothyriomycetidae</taxon>
        <taxon>Chaetothyriales</taxon>
        <taxon>Herpotrichiellaceae</taxon>
        <taxon>Cladophialophora</taxon>
    </lineage>
</organism>
<dbReference type="GeneID" id="27694174"/>
<accession>A0A0D2GH27</accession>
<keyword evidence="4" id="KW-1185">Reference proteome</keyword>
<feature type="region of interest" description="Disordered" evidence="1">
    <location>
        <begin position="1"/>
        <end position="42"/>
    </location>
</feature>
<evidence type="ECO:0000256" key="1">
    <source>
        <dbReference type="SAM" id="MobiDB-lite"/>
    </source>
</evidence>
<feature type="compositionally biased region" description="Low complexity" evidence="1">
    <location>
        <begin position="209"/>
        <end position="229"/>
    </location>
</feature>
<evidence type="ECO:0000313" key="4">
    <source>
        <dbReference type="Proteomes" id="UP000053789"/>
    </source>
</evidence>
<evidence type="ECO:0000259" key="2">
    <source>
        <dbReference type="Pfam" id="PF25545"/>
    </source>
</evidence>
<dbReference type="RefSeq" id="XP_016624331.1">
    <property type="nucleotide sequence ID" value="XM_016759003.1"/>
</dbReference>
<feature type="region of interest" description="Disordered" evidence="1">
    <location>
        <begin position="184"/>
        <end position="229"/>
    </location>
</feature>
<dbReference type="InterPro" id="IPR057684">
    <property type="entry name" value="DUF7924"/>
</dbReference>
<name>A0A0D2GH27_CLAB1</name>
<dbReference type="Pfam" id="PF25545">
    <property type="entry name" value="DUF7924"/>
    <property type="match status" value="1"/>
</dbReference>
<sequence>MLSSNTKNKQRMKVSPSHHNHPGGSTSGQRPHTRSFARLHGLSVKDFTLEDLDVASGKTRSRRVSQPLPLSTSVSSSPLLPSKVRQARKTAVEPGGTLSTLQTRSNKNKERPLLERLDGTDARNLRSQQPQSPTACRGAKVQPQPRELPIGSSPPRPGFEHATTTEKRDTVSVWLDLISPSTAQTSHDFTQRRSYSHIASASDPADMESSSSAQTNTSATTDDATTTKASTVRHIPFMEHLEFRGITDEPSSDEKLQELDLDKIIHATPSHVEFQKFESLLRVLEDYLKKLRKSVKDQSSDNGLPVYDALRHDINHWRPETGSYRRFPPMSPQDFAWDRMQCSTSSEADFHRTVMISIIDRLDFRSVFAFSCEEQWRIEKQFLIKPRKPSSKITQPKPDLAISFHRGAFIEARRLEYPLELGNCLHPGKRGRERWFPFLFMEAKREDSSLRTAFEKNLYSASQALFNIFQWMRLIPQLHQKFFKDVRTFSIVLNNEDMVLRMHRAERDGDSQLRYEFTEVAKIRDYSRDAACHLVKSILLDYGLSHLHPILKDTFRMVVEMDHLRESGAKRKQDLMDAQTITEVINNGPGPEETDTPRLQSTNTGLSFDADNLTLTARENAPKRSRKSRGGR</sequence>
<dbReference type="EMBL" id="KN846981">
    <property type="protein sequence ID" value="KIW97662.1"/>
    <property type="molecule type" value="Genomic_DNA"/>
</dbReference>
<dbReference type="HOGENOM" id="CLU_446903_0_0_1"/>
<feature type="compositionally biased region" description="Basic residues" evidence="1">
    <location>
        <begin position="623"/>
        <end position="632"/>
    </location>
</feature>